<dbReference type="GO" id="GO:0043252">
    <property type="term" value="P:sodium-independent organic anion transport"/>
    <property type="evidence" value="ECO:0007669"/>
    <property type="project" value="TreeGrafter"/>
</dbReference>
<gene>
    <name evidence="5 6" type="primary">LOC106062159</name>
</gene>
<keyword evidence="3" id="KW-1133">Transmembrane helix</keyword>
<sequence>MTLSEMKASSEENIVHKNSQNAGPEDGGADTGVVTNHGHVATNESPKDLQASDEDTNSNQDSGSDVDEADDTVDLSCGIWKFRTTILGTWFTNLYSFSIIVGLSSMFAFMSRRIVSVQLESLEKQFNINNTYAGLFETTSKIGLIATILFSGHFTRKVHIPVIVGISGIIQGLLLIAPAVLQFVDPYTLPVLTYGNQSNGSHESDKYMCGATIINETTNGTTLSPNTNKSEDISQTALILVLVVLTLKGVTESFHTHYLPTVYVDDNMLDKTKMSFFLGIRFFIDGLSGPLGTEINGIITEVPIDLKKTDMDPKDGRFVAAWWLAFLVCGAGLVVTSFPLLLFPKTLVSEKQRLRALRRAKVVYAGGVAEENEQKPRTAERKVSVPRIVLEEEGQGSKDLSDHTDGINGHPKHMYERKGSVASVNVPMARKLSLFPPLEGPTERKVSLSGDIVFDQPVKSKPANKPNESAFKELIKDLPKSFLRLMKTPMFVLSIIDICAISIPLSGMYMFRNVYMTMEYNVAMSEVALATSVTSAIGSMTGSVIASWLCTKANSKLALQWIIMGTYFVQLAVNPLFLIFGCDNKSVYGASGSIGLPINLTAGCDCTYSKQLLSCGDDGNNYLSPCHAGCTGVNGKIFTDCLGLVNTSFGTTVTPGVCSSECHTNFLIYAILHGVQYMVEGGTMIPRWLLILRVVEPQDRGFATSFYIFFYNIMSIPSSNVFGKFIDNACFIWDGQLCNLYNRDTIRYLMSGLDVGVNLLSVVTNFPMIIILWLELRKTRRETKKEKDDDKDDKKDKEKAITDEAKDNTKPETEIYQF</sequence>
<dbReference type="Proteomes" id="UP001165740">
    <property type="component" value="Chromosome 7"/>
</dbReference>
<proteinExistence type="predicted"/>
<feature type="transmembrane region" description="Helical" evidence="3">
    <location>
        <begin position="490"/>
        <end position="511"/>
    </location>
</feature>
<feature type="transmembrane region" description="Helical" evidence="3">
    <location>
        <begin position="162"/>
        <end position="184"/>
    </location>
</feature>
<feature type="transmembrane region" description="Helical" evidence="3">
    <location>
        <begin position="90"/>
        <end position="111"/>
    </location>
</feature>
<dbReference type="GeneID" id="106062159"/>
<feature type="transmembrane region" description="Helical" evidence="3">
    <location>
        <begin position="320"/>
        <end position="343"/>
    </location>
</feature>
<dbReference type="GO" id="GO:0016323">
    <property type="term" value="C:basolateral plasma membrane"/>
    <property type="evidence" value="ECO:0007669"/>
    <property type="project" value="TreeGrafter"/>
</dbReference>
<keyword evidence="3" id="KW-0472">Membrane</keyword>
<feature type="transmembrane region" description="Helical" evidence="3">
    <location>
        <begin position="131"/>
        <end position="150"/>
    </location>
</feature>
<evidence type="ECO:0000313" key="5">
    <source>
        <dbReference type="RefSeq" id="XP_055892140.1"/>
    </source>
</evidence>
<feature type="transmembrane region" description="Helical" evidence="3">
    <location>
        <begin position="748"/>
        <end position="774"/>
    </location>
</feature>
<evidence type="ECO:0000313" key="4">
    <source>
        <dbReference type="Proteomes" id="UP001165740"/>
    </source>
</evidence>
<organism evidence="4 6">
    <name type="scientific">Biomphalaria glabrata</name>
    <name type="common">Bloodfluke planorb</name>
    <name type="synonym">Freshwater snail</name>
    <dbReference type="NCBI Taxonomy" id="6526"/>
    <lineage>
        <taxon>Eukaryota</taxon>
        <taxon>Metazoa</taxon>
        <taxon>Spiralia</taxon>
        <taxon>Lophotrochozoa</taxon>
        <taxon>Mollusca</taxon>
        <taxon>Gastropoda</taxon>
        <taxon>Heterobranchia</taxon>
        <taxon>Euthyneura</taxon>
        <taxon>Panpulmonata</taxon>
        <taxon>Hygrophila</taxon>
        <taxon>Lymnaeoidea</taxon>
        <taxon>Planorbidae</taxon>
        <taxon>Biomphalaria</taxon>
    </lineage>
</organism>
<name>A0A9W3AY36_BIOGL</name>
<dbReference type="AlphaFoldDB" id="A0A9W3AY36"/>
<dbReference type="InterPro" id="IPR004156">
    <property type="entry name" value="OATP"/>
</dbReference>
<dbReference type="Gene3D" id="1.20.1250.20">
    <property type="entry name" value="MFS general substrate transporter like domains"/>
    <property type="match status" value="1"/>
</dbReference>
<dbReference type="SUPFAM" id="SSF103473">
    <property type="entry name" value="MFS general substrate transporter"/>
    <property type="match status" value="1"/>
</dbReference>
<protein>
    <submittedName>
        <fullName evidence="5 6">Solute carrier organic anion transporter family member 1B3-like</fullName>
    </submittedName>
</protein>
<evidence type="ECO:0000256" key="3">
    <source>
        <dbReference type="SAM" id="Phobius"/>
    </source>
</evidence>
<keyword evidence="4" id="KW-1185">Reference proteome</keyword>
<keyword evidence="3" id="KW-0812">Transmembrane</keyword>
<dbReference type="OrthoDB" id="6129586at2759"/>
<feature type="region of interest" description="Disordered" evidence="2">
    <location>
        <begin position="781"/>
        <end position="818"/>
    </location>
</feature>
<reference evidence="5 6" key="1">
    <citation type="submission" date="2025-04" db="UniProtKB">
        <authorList>
            <consortium name="RefSeq"/>
        </authorList>
    </citation>
    <scope>IDENTIFICATION</scope>
</reference>
<feature type="region of interest" description="Disordered" evidence="2">
    <location>
        <begin position="1"/>
        <end position="69"/>
    </location>
</feature>
<dbReference type="PANTHER" id="PTHR11388">
    <property type="entry name" value="ORGANIC ANION TRANSPORTER"/>
    <property type="match status" value="1"/>
</dbReference>
<evidence type="ECO:0000313" key="6">
    <source>
        <dbReference type="RefSeq" id="XP_055892141.1"/>
    </source>
</evidence>
<dbReference type="InterPro" id="IPR036259">
    <property type="entry name" value="MFS_trans_sf"/>
</dbReference>
<evidence type="ECO:0000256" key="2">
    <source>
        <dbReference type="SAM" id="MobiDB-lite"/>
    </source>
</evidence>
<dbReference type="Pfam" id="PF03137">
    <property type="entry name" value="OATP"/>
    <property type="match status" value="2"/>
</dbReference>
<dbReference type="PANTHER" id="PTHR11388:SF157">
    <property type="entry name" value="SOLUTE CARRIER ORGANIC ANION TRANSPORTER FAMILY MEMBER 2A1-LIKE"/>
    <property type="match status" value="1"/>
</dbReference>
<dbReference type="RefSeq" id="XP_055892140.1">
    <property type="nucleotide sequence ID" value="XM_056036165.1"/>
</dbReference>
<keyword evidence="1" id="KW-1015">Disulfide bond</keyword>
<evidence type="ECO:0000256" key="1">
    <source>
        <dbReference type="ARBA" id="ARBA00023157"/>
    </source>
</evidence>
<accession>A0A9W3AY36</accession>
<dbReference type="RefSeq" id="XP_055892141.1">
    <property type="nucleotide sequence ID" value="XM_056036166.1"/>
</dbReference>
<dbReference type="GO" id="GO:0015347">
    <property type="term" value="F:sodium-independent organic anion transmembrane transporter activity"/>
    <property type="evidence" value="ECO:0007669"/>
    <property type="project" value="TreeGrafter"/>
</dbReference>
<feature type="transmembrane region" description="Helical" evidence="3">
    <location>
        <begin position="561"/>
        <end position="581"/>
    </location>
</feature>
<feature type="compositionally biased region" description="Basic and acidic residues" evidence="2">
    <location>
        <begin position="783"/>
        <end position="818"/>
    </location>
</feature>
<feature type="transmembrane region" description="Helical" evidence="3">
    <location>
        <begin position="527"/>
        <end position="549"/>
    </location>
</feature>